<dbReference type="Proteomes" id="UP000314294">
    <property type="component" value="Unassembled WGS sequence"/>
</dbReference>
<sequence length="189" mass="21486">MEHTHYTPECILLFSVLLHEHQCSFHFYICRSLSPGCVTSPPQAVCEVRAKGVFPTLQVIDVCSGGSVGRLSKERLWKLFSLDSLNEHILSNPSLAELTYKTPTRHSSPPVKAMLDFNFSATPMNSEPSIFVLLFHNPGFIPVDWTFLFPADQQIELDFWADTGELSSTDLYQMKVRHVFSFYKNRNGL</sequence>
<dbReference type="Pfam" id="PF24816">
    <property type="entry name" value="Ig_CFAP65__9th"/>
    <property type="match status" value="1"/>
</dbReference>
<organism evidence="2 3">
    <name type="scientific">Liparis tanakae</name>
    <name type="common">Tanaka's snailfish</name>
    <dbReference type="NCBI Taxonomy" id="230148"/>
    <lineage>
        <taxon>Eukaryota</taxon>
        <taxon>Metazoa</taxon>
        <taxon>Chordata</taxon>
        <taxon>Craniata</taxon>
        <taxon>Vertebrata</taxon>
        <taxon>Euteleostomi</taxon>
        <taxon>Actinopterygii</taxon>
        <taxon>Neopterygii</taxon>
        <taxon>Teleostei</taxon>
        <taxon>Neoteleostei</taxon>
        <taxon>Acanthomorphata</taxon>
        <taxon>Eupercaria</taxon>
        <taxon>Perciformes</taxon>
        <taxon>Cottioidei</taxon>
        <taxon>Cottales</taxon>
        <taxon>Liparidae</taxon>
        <taxon>Liparis</taxon>
    </lineage>
</organism>
<name>A0A4Z2JF12_9TELE</name>
<proteinExistence type="predicted"/>
<dbReference type="AlphaFoldDB" id="A0A4Z2JF12"/>
<comment type="caution">
    <text evidence="2">The sequence shown here is derived from an EMBL/GenBank/DDBJ whole genome shotgun (WGS) entry which is preliminary data.</text>
</comment>
<gene>
    <name evidence="2" type="primary">Ccdc108</name>
    <name evidence="2" type="ORF">EYF80_001102</name>
</gene>
<dbReference type="GO" id="GO:0005737">
    <property type="term" value="C:cytoplasm"/>
    <property type="evidence" value="ECO:0007669"/>
    <property type="project" value="UniProtKB-SubCell"/>
</dbReference>
<evidence type="ECO:0000313" key="2">
    <source>
        <dbReference type="EMBL" id="TNN88770.1"/>
    </source>
</evidence>
<dbReference type="EMBL" id="SRLO01000004">
    <property type="protein sequence ID" value="TNN88770.1"/>
    <property type="molecule type" value="Genomic_DNA"/>
</dbReference>
<evidence type="ECO:0000259" key="1">
    <source>
        <dbReference type="Pfam" id="PF24816"/>
    </source>
</evidence>
<dbReference type="GO" id="GO:0007288">
    <property type="term" value="P:sperm axoneme assembly"/>
    <property type="evidence" value="ECO:0007669"/>
    <property type="project" value="TreeGrafter"/>
</dbReference>
<accession>A0A4Z2JF12</accession>
<evidence type="ECO:0000313" key="3">
    <source>
        <dbReference type="Proteomes" id="UP000314294"/>
    </source>
</evidence>
<feature type="domain" description="CFAP65-like ninth Ig-like" evidence="1">
    <location>
        <begin position="55"/>
        <end position="182"/>
    </location>
</feature>
<dbReference type="PANTHER" id="PTHR46127:SF1">
    <property type="entry name" value="CILIA- AND FLAGELLA-ASSOCIATED PROTEIN 65"/>
    <property type="match status" value="1"/>
</dbReference>
<keyword evidence="3" id="KW-1185">Reference proteome</keyword>
<reference evidence="2 3" key="1">
    <citation type="submission" date="2019-03" db="EMBL/GenBank/DDBJ databases">
        <title>First draft genome of Liparis tanakae, snailfish: a comprehensive survey of snailfish specific genes.</title>
        <authorList>
            <person name="Kim W."/>
            <person name="Song I."/>
            <person name="Jeong J.-H."/>
            <person name="Kim D."/>
            <person name="Kim S."/>
            <person name="Ryu S."/>
            <person name="Song J.Y."/>
            <person name="Lee S.K."/>
        </authorList>
    </citation>
    <scope>NUCLEOTIDE SEQUENCE [LARGE SCALE GENOMIC DNA]</scope>
    <source>
        <tissue evidence="2">Muscle</tissue>
    </source>
</reference>
<dbReference type="PANTHER" id="PTHR46127">
    <property type="entry name" value="CILIA- AND FLAGELLA-ASSOCIATED PROTEIN 65"/>
    <property type="match status" value="1"/>
</dbReference>
<dbReference type="InterPro" id="IPR056344">
    <property type="entry name" value="Ig_CFAP65-like_9th"/>
</dbReference>
<dbReference type="OrthoDB" id="415597at2759"/>
<dbReference type="InterPro" id="IPR052614">
    <property type="entry name" value="CFAP65"/>
</dbReference>
<protein>
    <submittedName>
        <fullName evidence="2">Coiled-coil domain-containing protein 108</fullName>
    </submittedName>
</protein>
<dbReference type="GO" id="GO:0036126">
    <property type="term" value="C:sperm flagellum"/>
    <property type="evidence" value="ECO:0007669"/>
    <property type="project" value="TreeGrafter"/>
</dbReference>